<evidence type="ECO:0000256" key="5">
    <source>
        <dbReference type="ARBA" id="ARBA00022989"/>
    </source>
</evidence>
<dbReference type="InterPro" id="IPR001516">
    <property type="entry name" value="Proton_antipo_N"/>
</dbReference>
<dbReference type="Proteomes" id="UP000249818">
    <property type="component" value="Chromosome BARAN1"/>
</dbReference>
<feature type="transmembrane region" description="Helical" evidence="8">
    <location>
        <begin position="83"/>
        <end position="109"/>
    </location>
</feature>
<dbReference type="PRINTS" id="PR01434">
    <property type="entry name" value="NADHDHGNASE5"/>
</dbReference>
<feature type="transmembrane region" description="Helical" evidence="8">
    <location>
        <begin position="121"/>
        <end position="139"/>
    </location>
</feature>
<keyword evidence="3" id="KW-1003">Cell membrane</keyword>
<keyword evidence="12" id="KW-1185">Reference proteome</keyword>
<dbReference type="PANTHER" id="PTHR42703:SF1">
    <property type="entry name" value="NA(+)_H(+) ANTIPORTER SUBUNIT D1"/>
    <property type="match status" value="1"/>
</dbReference>
<evidence type="ECO:0000256" key="6">
    <source>
        <dbReference type="ARBA" id="ARBA00023136"/>
    </source>
</evidence>
<feature type="transmembrane region" description="Helical" evidence="8">
    <location>
        <begin position="419"/>
        <end position="443"/>
    </location>
</feature>
<dbReference type="InterPro" id="IPR001750">
    <property type="entry name" value="ND/Mrp_TM"/>
</dbReference>
<feature type="transmembrane region" description="Helical" evidence="8">
    <location>
        <begin position="145"/>
        <end position="165"/>
    </location>
</feature>
<evidence type="ECO:0000256" key="7">
    <source>
        <dbReference type="RuleBase" id="RU000320"/>
    </source>
</evidence>
<dbReference type="Pfam" id="PF00662">
    <property type="entry name" value="Proton_antipo_N"/>
    <property type="match status" value="1"/>
</dbReference>
<feature type="transmembrane region" description="Helical" evidence="8">
    <location>
        <begin position="339"/>
        <end position="366"/>
    </location>
</feature>
<evidence type="ECO:0000259" key="10">
    <source>
        <dbReference type="Pfam" id="PF00662"/>
    </source>
</evidence>
<evidence type="ECO:0000313" key="11">
    <source>
        <dbReference type="EMBL" id="SQD92203.1"/>
    </source>
</evidence>
<evidence type="ECO:0000256" key="4">
    <source>
        <dbReference type="ARBA" id="ARBA00022692"/>
    </source>
</evidence>
<feature type="transmembrane region" description="Helical" evidence="8">
    <location>
        <begin position="310"/>
        <end position="333"/>
    </location>
</feature>
<feature type="transmembrane region" description="Helical" evidence="8">
    <location>
        <begin position="177"/>
        <end position="198"/>
    </location>
</feature>
<keyword evidence="4 7" id="KW-0812">Transmembrane</keyword>
<feature type="transmembrane region" description="Helical" evidence="8">
    <location>
        <begin position="252"/>
        <end position="275"/>
    </location>
</feature>
<dbReference type="RefSeq" id="WP_122030455.1">
    <property type="nucleotide sequence ID" value="NZ_LS483254.1"/>
</dbReference>
<name>A0A2X3K5B1_9BACT</name>
<feature type="transmembrane region" description="Helical" evidence="8">
    <location>
        <begin position="464"/>
        <end position="482"/>
    </location>
</feature>
<protein>
    <submittedName>
        <fullName evidence="11">Membrane bound hydrogenase subunit mbhH</fullName>
    </submittedName>
</protein>
<feature type="transmembrane region" description="Helical" evidence="8">
    <location>
        <begin position="37"/>
        <end position="63"/>
    </location>
</feature>
<evidence type="ECO:0000256" key="8">
    <source>
        <dbReference type="SAM" id="Phobius"/>
    </source>
</evidence>
<dbReference type="PANTHER" id="PTHR42703">
    <property type="entry name" value="NADH DEHYDROGENASE"/>
    <property type="match status" value="1"/>
</dbReference>
<feature type="transmembrane region" description="Helical" evidence="8">
    <location>
        <begin position="6"/>
        <end position="25"/>
    </location>
</feature>
<organism evidence="11 12">
    <name type="scientific">Candidatus Bipolaricaulis anaerobius</name>
    <dbReference type="NCBI Taxonomy" id="2026885"/>
    <lineage>
        <taxon>Bacteria</taxon>
        <taxon>Candidatus Bipolaricaulota</taxon>
        <taxon>Candidatus Bipolaricaulia</taxon>
        <taxon>Candidatus Bipolaricaulales</taxon>
        <taxon>Candidatus Bipolaricaulaceae</taxon>
        <taxon>Candidatus Bipolaricaulis</taxon>
    </lineage>
</organism>
<gene>
    <name evidence="11" type="primary">mbhH</name>
    <name evidence="11" type="ORF">BARAN1_0178</name>
</gene>
<dbReference type="KEGG" id="bana:BARAN1_0178"/>
<evidence type="ECO:0000256" key="3">
    <source>
        <dbReference type="ARBA" id="ARBA00022475"/>
    </source>
</evidence>
<keyword evidence="6 8" id="KW-0472">Membrane</keyword>
<feature type="transmembrane region" description="Helical" evidence="8">
    <location>
        <begin position="218"/>
        <end position="240"/>
    </location>
</feature>
<feature type="domain" description="NADH-Ubiquinone oxidoreductase (complex I) chain 5 N-terminal" evidence="10">
    <location>
        <begin position="75"/>
        <end position="119"/>
    </location>
</feature>
<proteinExistence type="inferred from homology"/>
<evidence type="ECO:0000256" key="1">
    <source>
        <dbReference type="ARBA" id="ARBA00004651"/>
    </source>
</evidence>
<dbReference type="Pfam" id="PF00361">
    <property type="entry name" value="Proton_antipo_M"/>
    <property type="match status" value="1"/>
</dbReference>
<reference evidence="12" key="1">
    <citation type="submission" date="2018-05" db="EMBL/GenBank/DDBJ databases">
        <authorList>
            <person name="Hao L."/>
        </authorList>
    </citation>
    <scope>NUCLEOTIDE SEQUENCE [LARGE SCALE GENOMIC DNA]</scope>
</reference>
<dbReference type="EMBL" id="LS483254">
    <property type="protein sequence ID" value="SQD92203.1"/>
    <property type="molecule type" value="Genomic_DNA"/>
</dbReference>
<feature type="transmembrane region" description="Helical" evidence="8">
    <location>
        <begin position="387"/>
        <end position="407"/>
    </location>
</feature>
<dbReference type="InterPro" id="IPR050586">
    <property type="entry name" value="CPA3_Na-H_Antiporter_D"/>
</dbReference>
<comment type="similarity">
    <text evidence="2">Belongs to the CPA3 antiporters (TC 2.A.63) subunit D family.</text>
</comment>
<comment type="subcellular location">
    <subcellularLocation>
        <location evidence="1">Cell membrane</location>
        <topology evidence="1">Multi-pass membrane protein</topology>
    </subcellularLocation>
    <subcellularLocation>
        <location evidence="7">Membrane</location>
        <topology evidence="7">Multi-pass membrane protein</topology>
    </subcellularLocation>
</comment>
<dbReference type="AlphaFoldDB" id="A0A2X3K5B1"/>
<keyword evidence="5 8" id="KW-1133">Transmembrane helix</keyword>
<feature type="domain" description="NADH:quinone oxidoreductase/Mrp antiporter transmembrane" evidence="9">
    <location>
        <begin position="140"/>
        <end position="435"/>
    </location>
</feature>
<evidence type="ECO:0000313" key="12">
    <source>
        <dbReference type="Proteomes" id="UP000249818"/>
    </source>
</evidence>
<accession>A0A2X3K5B1</accession>
<feature type="transmembrane region" description="Helical" evidence="8">
    <location>
        <begin position="281"/>
        <end position="303"/>
    </location>
</feature>
<evidence type="ECO:0000256" key="2">
    <source>
        <dbReference type="ARBA" id="ARBA00005346"/>
    </source>
</evidence>
<dbReference type="GO" id="GO:0005886">
    <property type="term" value="C:plasma membrane"/>
    <property type="evidence" value="ECO:0007669"/>
    <property type="project" value="UniProtKB-SubCell"/>
</dbReference>
<dbReference type="OrthoDB" id="9811718at2"/>
<sequence>MNLAAHAPILAIAVPLLGGFALPLWGKIHPSLRDLWLALVASLTAALMGFVAVQVLTTGIQVYTLGASSPGETLSPGGFPIRIVLTVDALSAFMGAIATLLAVVAFTYAWRYLEEEEGKTLALTLGTLLWAGMIGMAFTGDLFNLFVFFEVTSIAACGLIGYRTWTSRGPEAAFKTMVMYTVGGLFVLLAIALLYGEYGALNLAHLARLIAGTTVDRIALGLLLGGFLMKVGAVPLHMWAPDAYGEAPAQAVILLVANTQTSLYALFRILFTLYGGVVDPAIGWLVVGLGMLTLVVAALMAVVQMDLGRLVAFGAVSQIGYMLLGVGVGLTVISSQPAFGLVAIQGGIFHMLNDAVAIGLLFLAVGAVEKAAGNRNLDTLGGLGHDLGWTTGFFLVGSLALAGIPPLNGFASKLMIYESSFALSPILAALAILASILLLATFVRAFQGAFLGPRLAPPKPVPTAMLVAMGVLAVGVLALGLFPELVVRHLVAPAAKALWEGREAYLRAVLGG</sequence>
<evidence type="ECO:0000259" key="9">
    <source>
        <dbReference type="Pfam" id="PF00361"/>
    </source>
</evidence>